<dbReference type="InterPro" id="IPR011037">
    <property type="entry name" value="Pyrv_Knase-like_insert_dom_sf"/>
</dbReference>
<dbReference type="Pfam" id="PF03473">
    <property type="entry name" value="MOSC"/>
    <property type="match status" value="1"/>
</dbReference>
<name>A0ABR5N1Z9_BRECH</name>
<comment type="caution">
    <text evidence="2">The sequence shown here is derived from an EMBL/GenBank/DDBJ whole genome shotgun (WGS) entry which is preliminary data.</text>
</comment>
<dbReference type="PANTHER" id="PTHR36930">
    <property type="entry name" value="METAL-SULFUR CLUSTER BIOSYNTHESIS PROTEINS YUAD-RELATED"/>
    <property type="match status" value="1"/>
</dbReference>
<sequence>MSHSTGEVVAVSVSGTHTFSKVNVDVIQLLTGLGVEGDAHLGETVKHRSRVAQDPTQPNLCQVHLIHSELFEELQASGFQVSPGQIGENITTRGISLLSLPKGAILRIGGSAVVVLTGLRNPCPQLNRFQPGLMDSLLDHDEHGNLIRKAGVMGIVLSGGTVRPGDQIQVELPMEPHRPLERV</sequence>
<dbReference type="InterPro" id="IPR052716">
    <property type="entry name" value="MOSC_domain"/>
</dbReference>
<proteinExistence type="predicted"/>
<keyword evidence="3" id="KW-1185">Reference proteome</keyword>
<dbReference type="Gene3D" id="2.40.33.20">
    <property type="entry name" value="PK beta-barrel domain-like"/>
    <property type="match status" value="1"/>
</dbReference>
<dbReference type="EMBL" id="LJJB01000013">
    <property type="protein sequence ID" value="KQL44520.1"/>
    <property type="molecule type" value="Genomic_DNA"/>
</dbReference>
<dbReference type="RefSeq" id="WP_055747106.1">
    <property type="nucleotide sequence ID" value="NZ_LJJB01000013.1"/>
</dbReference>
<dbReference type="PROSITE" id="PS51340">
    <property type="entry name" value="MOSC"/>
    <property type="match status" value="1"/>
</dbReference>
<dbReference type="SUPFAM" id="SSF50800">
    <property type="entry name" value="PK beta-barrel domain-like"/>
    <property type="match status" value="1"/>
</dbReference>
<reference evidence="2 3" key="1">
    <citation type="submission" date="2015-09" db="EMBL/GenBank/DDBJ databases">
        <title>Genome sequencing project for genomic taxonomy and phylogenomics of Bacillus-like bacteria.</title>
        <authorList>
            <person name="Liu B."/>
            <person name="Wang J."/>
            <person name="Zhu Y."/>
            <person name="Liu G."/>
            <person name="Chen Q."/>
            <person name="Chen Z."/>
            <person name="Lan J."/>
            <person name="Che J."/>
            <person name="Ge C."/>
            <person name="Shi H."/>
            <person name="Pan Z."/>
            <person name="Liu X."/>
        </authorList>
    </citation>
    <scope>NUCLEOTIDE SEQUENCE [LARGE SCALE GENOMIC DNA]</scope>
    <source>
        <strain evidence="2 3">DSM 8552</strain>
    </source>
</reference>
<gene>
    <name evidence="2" type="ORF">AN963_24300</name>
</gene>
<evidence type="ECO:0000313" key="3">
    <source>
        <dbReference type="Proteomes" id="UP000051063"/>
    </source>
</evidence>
<accession>A0ABR5N1Z9</accession>
<dbReference type="InterPro" id="IPR005302">
    <property type="entry name" value="MoCF_Sase_C"/>
</dbReference>
<dbReference type="Proteomes" id="UP000051063">
    <property type="component" value="Unassembled WGS sequence"/>
</dbReference>
<feature type="domain" description="MOSC" evidence="1">
    <location>
        <begin position="22"/>
        <end position="171"/>
    </location>
</feature>
<organism evidence="2 3">
    <name type="scientific">Brevibacillus choshinensis</name>
    <dbReference type="NCBI Taxonomy" id="54911"/>
    <lineage>
        <taxon>Bacteria</taxon>
        <taxon>Bacillati</taxon>
        <taxon>Bacillota</taxon>
        <taxon>Bacilli</taxon>
        <taxon>Bacillales</taxon>
        <taxon>Paenibacillaceae</taxon>
        <taxon>Brevibacillus</taxon>
    </lineage>
</organism>
<protein>
    <submittedName>
        <fullName evidence="2">Molybdenum cofactor biosysynthesis protein</fullName>
    </submittedName>
</protein>
<dbReference type="PANTHER" id="PTHR36930:SF1">
    <property type="entry name" value="MOSC DOMAIN-CONTAINING PROTEIN"/>
    <property type="match status" value="1"/>
</dbReference>
<evidence type="ECO:0000259" key="1">
    <source>
        <dbReference type="PROSITE" id="PS51340"/>
    </source>
</evidence>
<evidence type="ECO:0000313" key="2">
    <source>
        <dbReference type="EMBL" id="KQL44520.1"/>
    </source>
</evidence>